<gene>
    <name evidence="2" type="ORF">EHS15_09835</name>
</gene>
<dbReference type="GO" id="GO:0032259">
    <property type="term" value="P:methylation"/>
    <property type="evidence" value="ECO:0007669"/>
    <property type="project" value="UniProtKB-KW"/>
</dbReference>
<keyword evidence="2" id="KW-0489">Methyltransferase</keyword>
<dbReference type="InterPro" id="IPR029063">
    <property type="entry name" value="SAM-dependent_MTases_sf"/>
</dbReference>
<keyword evidence="2" id="KW-0808">Transferase</keyword>
<dbReference type="GO" id="GO:0004808">
    <property type="term" value="F:tRNA (5-methylaminomethyl-2-thiouridylate)(34)-methyltransferase activity"/>
    <property type="evidence" value="ECO:0007669"/>
    <property type="project" value="InterPro"/>
</dbReference>
<dbReference type="NCBIfam" id="NF033855">
    <property type="entry name" value="tRNA_MNMC2"/>
    <property type="match status" value="1"/>
</dbReference>
<dbReference type="OrthoDB" id="9786494at2"/>
<evidence type="ECO:0000313" key="2">
    <source>
        <dbReference type="EMBL" id="TGN19209.1"/>
    </source>
</evidence>
<dbReference type="PANTHER" id="PTHR39963">
    <property type="entry name" value="SLL0983 PROTEIN"/>
    <property type="match status" value="1"/>
</dbReference>
<dbReference type="Pfam" id="PF05430">
    <property type="entry name" value="Methyltransf_30"/>
    <property type="match status" value="1"/>
</dbReference>
<dbReference type="InterPro" id="IPR008471">
    <property type="entry name" value="MnmC-like_methylTransf"/>
</dbReference>
<dbReference type="GO" id="GO:0016645">
    <property type="term" value="F:oxidoreductase activity, acting on the CH-NH group of donors"/>
    <property type="evidence" value="ECO:0007669"/>
    <property type="project" value="InterPro"/>
</dbReference>
<comment type="caution">
    <text evidence="2">The sequence shown here is derived from an EMBL/GenBank/DDBJ whole genome shotgun (WGS) entry which is preliminary data.</text>
</comment>
<dbReference type="PANTHER" id="PTHR39963:SF1">
    <property type="entry name" value="MNMC-LIKE METHYLTRANSFERASE DOMAIN-CONTAINING PROTEIN"/>
    <property type="match status" value="1"/>
</dbReference>
<dbReference type="Proteomes" id="UP000298058">
    <property type="component" value="Unassembled WGS sequence"/>
</dbReference>
<organism evidence="2 3">
    <name type="scientific">Leptospira idonii</name>
    <dbReference type="NCBI Taxonomy" id="1193500"/>
    <lineage>
        <taxon>Bacteria</taxon>
        <taxon>Pseudomonadati</taxon>
        <taxon>Spirochaetota</taxon>
        <taxon>Spirochaetia</taxon>
        <taxon>Leptospirales</taxon>
        <taxon>Leptospiraceae</taxon>
        <taxon>Leptospira</taxon>
    </lineage>
</organism>
<proteinExistence type="predicted"/>
<feature type="domain" description="MnmC-like methyltransferase" evidence="1">
    <location>
        <begin position="142"/>
        <end position="234"/>
    </location>
</feature>
<dbReference type="RefSeq" id="WP_135760394.1">
    <property type="nucleotide sequence ID" value="NZ_RQHW01000033.1"/>
</dbReference>
<sequence length="240" mass="27549">MTEVIFESDVPVSKEFGDVYFSKEGGMEETVYVFWEGNDIPKKLKASGKSSFSIGELGFGTGLNYFVSLELWRKEKKPPSLFFYTLEKHPLEERTLKTMQTHFPELITWETSILQSYLNYMARKPIPQDPWEWIVPHPSGTSTFTLKLYLGDVSEVLKIWDVSIDSWYLDGFAPSKNPQMWSEEILSAVAEKSKQGSSFSTFTAAGFVRRSLQNLGFSVEKRKGFGKKREMLVGRFTRTN</sequence>
<evidence type="ECO:0000259" key="1">
    <source>
        <dbReference type="Pfam" id="PF05430"/>
    </source>
</evidence>
<dbReference type="InterPro" id="IPR047785">
    <property type="entry name" value="tRNA_MNMC2"/>
</dbReference>
<dbReference type="AlphaFoldDB" id="A0A4R9M1R6"/>
<dbReference type="EMBL" id="RQHW01000033">
    <property type="protein sequence ID" value="TGN19209.1"/>
    <property type="molecule type" value="Genomic_DNA"/>
</dbReference>
<reference evidence="2" key="1">
    <citation type="journal article" date="2019" name="PLoS Negl. Trop. Dis.">
        <title>Revisiting the worldwide diversity of Leptospira species in the environment.</title>
        <authorList>
            <person name="Vincent A.T."/>
            <person name="Schiettekatte O."/>
            <person name="Bourhy P."/>
            <person name="Veyrier F.J."/>
            <person name="Picardeau M."/>
        </authorList>
    </citation>
    <scope>NUCLEOTIDE SEQUENCE [LARGE SCALE GENOMIC DNA]</scope>
    <source>
        <strain evidence="2">201300427</strain>
    </source>
</reference>
<dbReference type="Gene3D" id="3.40.50.150">
    <property type="entry name" value="Vaccinia Virus protein VP39"/>
    <property type="match status" value="1"/>
</dbReference>
<protein>
    <submittedName>
        <fullName evidence="2">S-adenosyl-L-methionine-dependent methyltransferase</fullName>
    </submittedName>
</protein>
<accession>A0A4R9M1R6</accession>
<evidence type="ECO:0000313" key="3">
    <source>
        <dbReference type="Proteomes" id="UP000298058"/>
    </source>
</evidence>
<name>A0A4R9M1R6_9LEPT</name>
<keyword evidence="3" id="KW-1185">Reference proteome</keyword>